<evidence type="ECO:0000313" key="4">
    <source>
        <dbReference type="EMBL" id="CAE7592275.1"/>
    </source>
</evidence>
<protein>
    <submittedName>
        <fullName evidence="4">Tea1 protein</fullName>
    </submittedName>
</protein>
<dbReference type="SUPFAM" id="SSF50965">
    <property type="entry name" value="Galactose oxidase, central domain"/>
    <property type="match status" value="1"/>
</dbReference>
<comment type="caution">
    <text evidence="4">The sequence shown here is derived from an EMBL/GenBank/DDBJ whole genome shotgun (WGS) entry which is preliminary data.</text>
</comment>
<sequence>MRALCGLLYVLRVQSTQSSLVLADALCDGASGCSGNITDEAVLIQARTKRSASAGLSALEVMGKAETHLSDTQVRFTNATSLYGSYCYDAHHGTTAAYATYQDVASREVCQQICAADASCNFYGWHGSSVSLEAPSRCYNCALYQTCEFQRESVCKDITPPSNFQKNPNDTAAHKVEKKYTADFQLNGQFCQRSQVFAAQVANESICRSFCESIDDCKVMAFYMDDRVREDAAPDSCDQNCRLYAECDSPVPSLCFHPPVLWRVDPVVTTTTTTTAAPVPADYGWEDLTTTFQPAPPNRQFAAYARAPDAGSPVVMYGGTRGGDDVLEDVWLCDLAGSWTEVTPAQSGPGPRSSAQMIWSVPDSGFLVFGGIRNRAMSATDLWLLQDSGAGWQWSSIAPTGPVPPAMIDHRAVAAKQNGQHVMVIYGGYPSSGNQLHTLDLATRVWVREADVQGDPRQMPTMVWIEELDKVLVFGGRGYQWNNDLRTYSPSDGQWTELSPTGAPPSGRFGSVAVWTGDQMIVHGGFDNYVGPLGRTWHWVNGLDGGNGTWLYNDNPTQPQEAKNSNGAVWDPTLKQMFILEMETGAPKVWAYGIM</sequence>
<evidence type="ECO:0000256" key="3">
    <source>
        <dbReference type="SAM" id="SignalP"/>
    </source>
</evidence>
<reference evidence="4" key="1">
    <citation type="submission" date="2021-02" db="EMBL/GenBank/DDBJ databases">
        <authorList>
            <person name="Dougan E. K."/>
            <person name="Rhodes N."/>
            <person name="Thang M."/>
            <person name="Chan C."/>
        </authorList>
    </citation>
    <scope>NUCLEOTIDE SEQUENCE</scope>
</reference>
<dbReference type="Pfam" id="PF24681">
    <property type="entry name" value="Kelch_KLHDC2_KLHL20_DRC7"/>
    <property type="match status" value="1"/>
</dbReference>
<dbReference type="Proteomes" id="UP000604046">
    <property type="component" value="Unassembled WGS sequence"/>
</dbReference>
<dbReference type="PANTHER" id="PTHR46093">
    <property type="entry name" value="ACYL-COA-BINDING DOMAIN-CONTAINING PROTEIN 5"/>
    <property type="match status" value="1"/>
</dbReference>
<accession>A0A812V166</accession>
<dbReference type="InterPro" id="IPR011043">
    <property type="entry name" value="Gal_Oxase/kelch_b-propeller"/>
</dbReference>
<keyword evidence="2" id="KW-0677">Repeat</keyword>
<name>A0A812V166_9DINO</name>
<dbReference type="AlphaFoldDB" id="A0A812V166"/>
<evidence type="ECO:0000256" key="2">
    <source>
        <dbReference type="ARBA" id="ARBA00022737"/>
    </source>
</evidence>
<keyword evidence="3" id="KW-0732">Signal</keyword>
<feature type="signal peptide" evidence="3">
    <location>
        <begin position="1"/>
        <end position="18"/>
    </location>
</feature>
<dbReference type="PANTHER" id="PTHR46093:SF13">
    <property type="entry name" value="RAB9 EFFECTOR PROTEIN WITH KELCH MOTIFS"/>
    <property type="match status" value="1"/>
</dbReference>
<feature type="chain" id="PRO_5032665090" evidence="3">
    <location>
        <begin position="19"/>
        <end position="595"/>
    </location>
</feature>
<gene>
    <name evidence="4" type="primary">tea1</name>
    <name evidence="4" type="ORF">SNAT2548_LOCUS33716</name>
</gene>
<dbReference type="EMBL" id="CAJNDS010002774">
    <property type="protein sequence ID" value="CAE7592275.1"/>
    <property type="molecule type" value="Genomic_DNA"/>
</dbReference>
<evidence type="ECO:0000256" key="1">
    <source>
        <dbReference type="ARBA" id="ARBA00022441"/>
    </source>
</evidence>
<keyword evidence="5" id="KW-1185">Reference proteome</keyword>
<dbReference type="Gene3D" id="2.120.10.80">
    <property type="entry name" value="Kelch-type beta propeller"/>
    <property type="match status" value="2"/>
</dbReference>
<evidence type="ECO:0000313" key="5">
    <source>
        <dbReference type="Proteomes" id="UP000604046"/>
    </source>
</evidence>
<dbReference type="InterPro" id="IPR015915">
    <property type="entry name" value="Kelch-typ_b-propeller"/>
</dbReference>
<proteinExistence type="predicted"/>
<keyword evidence="1" id="KW-0880">Kelch repeat</keyword>
<dbReference type="OrthoDB" id="45365at2759"/>
<organism evidence="4 5">
    <name type="scientific">Symbiodinium natans</name>
    <dbReference type="NCBI Taxonomy" id="878477"/>
    <lineage>
        <taxon>Eukaryota</taxon>
        <taxon>Sar</taxon>
        <taxon>Alveolata</taxon>
        <taxon>Dinophyceae</taxon>
        <taxon>Suessiales</taxon>
        <taxon>Symbiodiniaceae</taxon>
        <taxon>Symbiodinium</taxon>
    </lineage>
</organism>